<sequence length="465" mass="51995">MNSDWVNYYRRQAWQEQRFYRLPSSLTSPPSTVDSNNRNSRQLPAPDALHTTTATPRRKIRDVDHDGATPISEPGHSSSLPPDPQAASPFFNCLPLELRHMVWAALWSSYCDGGGGCSGSLGHTHIYTPDNRRLSFSPCCIYDPGHDDTQEKDDLELLEDAIDTLLLRERGGLDVREEKRVWGRRMRSDWGGHWRCEEEALRLDRLGVGDGDADTEIGLRDSAAGRPKKKGSLLSVLLACKRMNQEATMTLAETATFIFTDVDVAHHFFVVRPPSQSLLSQLRTLHLDIETIECGLHPSQHDASSSSLPSLAPGQGCSRYPWEALTFALTDTTNSVVPSLENLQIRVRDPATSLSERLAFARFFDGTWSGGGGSTGGGSGDGPVAAQRRRRLTVEFPRPRPPDGNGRRANMDYTPSGYWLSDIVEAPYSLDFWKPPFTFRRTGRRPKHTSYPHRGIVRRSDWRPA</sequence>
<organism evidence="2 3">
    <name type="scientific">Diatrype stigma</name>
    <dbReference type="NCBI Taxonomy" id="117547"/>
    <lineage>
        <taxon>Eukaryota</taxon>
        <taxon>Fungi</taxon>
        <taxon>Dikarya</taxon>
        <taxon>Ascomycota</taxon>
        <taxon>Pezizomycotina</taxon>
        <taxon>Sordariomycetes</taxon>
        <taxon>Xylariomycetidae</taxon>
        <taxon>Xylariales</taxon>
        <taxon>Diatrypaceae</taxon>
        <taxon>Diatrype</taxon>
    </lineage>
</organism>
<dbReference type="Proteomes" id="UP001320420">
    <property type="component" value="Unassembled WGS sequence"/>
</dbReference>
<protein>
    <submittedName>
        <fullName evidence="2">Uncharacterized protein</fullName>
    </submittedName>
</protein>
<evidence type="ECO:0000256" key="1">
    <source>
        <dbReference type="SAM" id="MobiDB-lite"/>
    </source>
</evidence>
<name>A0AAN9UVF6_9PEZI</name>
<dbReference type="AlphaFoldDB" id="A0AAN9UVF6"/>
<feature type="compositionally biased region" description="Polar residues" evidence="1">
    <location>
        <begin position="33"/>
        <end position="42"/>
    </location>
</feature>
<comment type="caution">
    <text evidence="2">The sequence shown here is derived from an EMBL/GenBank/DDBJ whole genome shotgun (WGS) entry which is preliminary data.</text>
</comment>
<accession>A0AAN9UVF6</accession>
<feature type="region of interest" description="Disordered" evidence="1">
    <location>
        <begin position="25"/>
        <end position="83"/>
    </location>
</feature>
<dbReference type="EMBL" id="JAKJXP020000016">
    <property type="protein sequence ID" value="KAK7754933.1"/>
    <property type="molecule type" value="Genomic_DNA"/>
</dbReference>
<evidence type="ECO:0000313" key="2">
    <source>
        <dbReference type="EMBL" id="KAK7754933.1"/>
    </source>
</evidence>
<gene>
    <name evidence="2" type="ORF">SLS62_003017</name>
</gene>
<evidence type="ECO:0000313" key="3">
    <source>
        <dbReference type="Proteomes" id="UP001320420"/>
    </source>
</evidence>
<keyword evidence="3" id="KW-1185">Reference proteome</keyword>
<proteinExistence type="predicted"/>
<reference evidence="2 3" key="1">
    <citation type="submission" date="2024-02" db="EMBL/GenBank/DDBJ databases">
        <title>De novo assembly and annotation of 12 fungi associated with fruit tree decline syndrome in Ontario, Canada.</title>
        <authorList>
            <person name="Sulman M."/>
            <person name="Ellouze W."/>
            <person name="Ilyukhin E."/>
        </authorList>
    </citation>
    <scope>NUCLEOTIDE SEQUENCE [LARGE SCALE GENOMIC DNA]</scope>
    <source>
        <strain evidence="2 3">M11/M66-122</strain>
    </source>
</reference>